<evidence type="ECO:0000256" key="1">
    <source>
        <dbReference type="SAM" id="MobiDB-lite"/>
    </source>
</evidence>
<keyword evidence="2" id="KW-0732">Signal</keyword>
<feature type="chain" id="PRO_5047264955" evidence="2">
    <location>
        <begin position="29"/>
        <end position="226"/>
    </location>
</feature>
<proteinExistence type="predicted"/>
<organism evidence="3 4">
    <name type="scientific">Streptomyces incanus</name>
    <dbReference type="NCBI Taxonomy" id="887453"/>
    <lineage>
        <taxon>Bacteria</taxon>
        <taxon>Bacillati</taxon>
        <taxon>Actinomycetota</taxon>
        <taxon>Actinomycetes</taxon>
        <taxon>Kitasatosporales</taxon>
        <taxon>Streptomycetaceae</taxon>
        <taxon>Streptomyces</taxon>
    </lineage>
</organism>
<feature type="signal peptide" evidence="2">
    <location>
        <begin position="1"/>
        <end position="28"/>
    </location>
</feature>
<gene>
    <name evidence="3" type="ORF">ACFP2V_16530</name>
</gene>
<name>A0ABW0XM49_9ACTN</name>
<protein>
    <submittedName>
        <fullName evidence="3">Uncharacterized protein</fullName>
    </submittedName>
</protein>
<evidence type="ECO:0000256" key="2">
    <source>
        <dbReference type="SAM" id="SignalP"/>
    </source>
</evidence>
<comment type="caution">
    <text evidence="3">The sequence shown here is derived from an EMBL/GenBank/DDBJ whole genome shotgun (WGS) entry which is preliminary data.</text>
</comment>
<feature type="compositionally biased region" description="Basic and acidic residues" evidence="1">
    <location>
        <begin position="57"/>
        <end position="115"/>
    </location>
</feature>
<keyword evidence="4" id="KW-1185">Reference proteome</keyword>
<evidence type="ECO:0000313" key="3">
    <source>
        <dbReference type="EMBL" id="MFC5671667.1"/>
    </source>
</evidence>
<dbReference type="Proteomes" id="UP001596183">
    <property type="component" value="Unassembled WGS sequence"/>
</dbReference>
<accession>A0ABW0XM49</accession>
<reference evidence="4" key="1">
    <citation type="journal article" date="2019" name="Int. J. Syst. Evol. Microbiol.">
        <title>The Global Catalogue of Microorganisms (GCM) 10K type strain sequencing project: providing services to taxonomists for standard genome sequencing and annotation.</title>
        <authorList>
            <consortium name="The Broad Institute Genomics Platform"/>
            <consortium name="The Broad Institute Genome Sequencing Center for Infectious Disease"/>
            <person name="Wu L."/>
            <person name="Ma J."/>
        </authorList>
    </citation>
    <scope>NUCLEOTIDE SEQUENCE [LARGE SCALE GENOMIC DNA]</scope>
    <source>
        <strain evidence="4">JCM 13852</strain>
    </source>
</reference>
<feature type="region of interest" description="Disordered" evidence="1">
    <location>
        <begin position="33"/>
        <end position="115"/>
    </location>
</feature>
<sequence>MKTRPNVVTAAVAAAAALAATGITYASASAYEPAQAAPVVQQAAAPASAPMGGDSGKGNEGKGDEGKGDEGRGFEGKGDEGRGFEGRGHEGKGDEGRGFEGRGHEDRGFEGRGFEDREFEGRIHINERSYSAAPGDCITVVSGLGSRSLNVRNDSRRTVEVFRGATCDNGAPIATVGPHSSSNGVFPCPVKGGVFVENGVVGSFRVIHHRFGDFDDFGGRGGHGGR</sequence>
<evidence type="ECO:0000313" key="4">
    <source>
        <dbReference type="Proteomes" id="UP001596183"/>
    </source>
</evidence>
<dbReference type="EMBL" id="JBHSPC010000042">
    <property type="protein sequence ID" value="MFC5671667.1"/>
    <property type="molecule type" value="Genomic_DNA"/>
</dbReference>
<feature type="compositionally biased region" description="Low complexity" evidence="1">
    <location>
        <begin position="33"/>
        <end position="52"/>
    </location>
</feature>
<dbReference type="RefSeq" id="WP_381212155.1">
    <property type="nucleotide sequence ID" value="NZ_JBHSPC010000042.1"/>
</dbReference>